<dbReference type="OrthoDB" id="4871140at2"/>
<evidence type="ECO:0000259" key="1">
    <source>
        <dbReference type="Pfam" id="PF21880"/>
    </source>
</evidence>
<evidence type="ECO:0000313" key="2">
    <source>
        <dbReference type="EMBL" id="TQN45707.1"/>
    </source>
</evidence>
<organism evidence="2 3">
    <name type="scientific">Humibacillus xanthopallidus</name>
    <dbReference type="NCBI Taxonomy" id="412689"/>
    <lineage>
        <taxon>Bacteria</taxon>
        <taxon>Bacillati</taxon>
        <taxon>Actinomycetota</taxon>
        <taxon>Actinomycetes</taxon>
        <taxon>Micrococcales</taxon>
        <taxon>Intrasporangiaceae</taxon>
        <taxon>Humibacillus</taxon>
    </lineage>
</organism>
<accession>A0A543PNV1</accession>
<dbReference type="Pfam" id="PF21880">
    <property type="entry name" value="DUF6916"/>
    <property type="match status" value="1"/>
</dbReference>
<dbReference type="Proteomes" id="UP000320085">
    <property type="component" value="Unassembled WGS sequence"/>
</dbReference>
<gene>
    <name evidence="2" type="ORF">FHX52_2407</name>
</gene>
<reference evidence="2 3" key="1">
    <citation type="submission" date="2019-06" db="EMBL/GenBank/DDBJ databases">
        <title>Sequencing the genomes of 1000 actinobacteria strains.</title>
        <authorList>
            <person name="Klenk H.-P."/>
        </authorList>
    </citation>
    <scope>NUCLEOTIDE SEQUENCE [LARGE SCALE GENOMIC DNA]</scope>
    <source>
        <strain evidence="2 3">DSM 21776</strain>
    </source>
</reference>
<dbReference type="EMBL" id="VFQF01000002">
    <property type="protein sequence ID" value="TQN45707.1"/>
    <property type="molecule type" value="Genomic_DNA"/>
</dbReference>
<sequence length="94" mass="9892">MLDLGAATAADFLTHVGTAFARRDGTDLHLAAVTQHGPGAHREQFSLVFTTDADTLLPQGIQELSHPTLGDLALFLVPIGPGADGQHRYEAAFA</sequence>
<dbReference type="AlphaFoldDB" id="A0A543PNV1"/>
<protein>
    <recommendedName>
        <fullName evidence="1">DUF6916 domain-containing protein</fullName>
    </recommendedName>
</protein>
<evidence type="ECO:0000313" key="3">
    <source>
        <dbReference type="Proteomes" id="UP000320085"/>
    </source>
</evidence>
<name>A0A543PNV1_9MICO</name>
<comment type="caution">
    <text evidence="2">The sequence shown here is derived from an EMBL/GenBank/DDBJ whole genome shotgun (WGS) entry which is preliminary data.</text>
</comment>
<feature type="domain" description="DUF6916" evidence="1">
    <location>
        <begin position="8"/>
        <end position="93"/>
    </location>
</feature>
<dbReference type="InterPro" id="IPR054209">
    <property type="entry name" value="DUF6916"/>
</dbReference>
<dbReference type="RefSeq" id="WP_141822317.1">
    <property type="nucleotide sequence ID" value="NZ_BAAAQC010000010.1"/>
</dbReference>
<proteinExistence type="predicted"/>